<keyword evidence="2" id="KW-1185">Reference proteome</keyword>
<proteinExistence type="predicted"/>
<dbReference type="Proteomes" id="UP000708208">
    <property type="component" value="Unassembled WGS sequence"/>
</dbReference>
<reference evidence="1" key="1">
    <citation type="submission" date="2021-06" db="EMBL/GenBank/DDBJ databases">
        <authorList>
            <person name="Hodson N. C."/>
            <person name="Mongue J. A."/>
            <person name="Jaron S. K."/>
        </authorList>
    </citation>
    <scope>NUCLEOTIDE SEQUENCE</scope>
</reference>
<sequence length="81" mass="8659">MLGSRYIPDVLSLTAADEAASAGDHCFLYSLAFVCGKHCMHVISGQISPANVCSEFRALSQSLSEIVVLSLFEDLKNDAGH</sequence>
<dbReference type="EMBL" id="CAJVCH010287387">
    <property type="protein sequence ID" value="CAG7785024.1"/>
    <property type="molecule type" value="Genomic_DNA"/>
</dbReference>
<organism evidence="1 2">
    <name type="scientific">Allacma fusca</name>
    <dbReference type="NCBI Taxonomy" id="39272"/>
    <lineage>
        <taxon>Eukaryota</taxon>
        <taxon>Metazoa</taxon>
        <taxon>Ecdysozoa</taxon>
        <taxon>Arthropoda</taxon>
        <taxon>Hexapoda</taxon>
        <taxon>Collembola</taxon>
        <taxon>Symphypleona</taxon>
        <taxon>Sminthuridae</taxon>
        <taxon>Allacma</taxon>
    </lineage>
</organism>
<evidence type="ECO:0000313" key="2">
    <source>
        <dbReference type="Proteomes" id="UP000708208"/>
    </source>
</evidence>
<name>A0A8J2PFT5_9HEXA</name>
<accession>A0A8J2PFT5</accession>
<dbReference type="AlphaFoldDB" id="A0A8J2PFT5"/>
<protein>
    <submittedName>
        <fullName evidence="1">Uncharacterized protein</fullName>
    </submittedName>
</protein>
<evidence type="ECO:0000313" key="1">
    <source>
        <dbReference type="EMBL" id="CAG7785024.1"/>
    </source>
</evidence>
<comment type="caution">
    <text evidence="1">The sequence shown here is derived from an EMBL/GenBank/DDBJ whole genome shotgun (WGS) entry which is preliminary data.</text>
</comment>
<gene>
    <name evidence="1" type="ORF">AFUS01_LOCUS23676</name>
</gene>